<comment type="pathway">
    <text evidence="3">Protein modification; protein ubiquitination.</text>
</comment>
<dbReference type="EC" id="2.3.2.27" evidence="3"/>
<comment type="catalytic activity">
    <reaction evidence="3">
        <text>S-ubiquitinyl-[E2 ubiquitin-conjugating enzyme]-L-cysteine + [acceptor protein]-L-lysine = [E2 ubiquitin-conjugating enzyme]-L-cysteine + N(6)-ubiquitinyl-[acceptor protein]-L-lysine.</text>
        <dbReference type="EC" id="2.3.2.27"/>
    </reaction>
</comment>
<dbReference type="InterPro" id="IPR001680">
    <property type="entry name" value="WD40_rpt"/>
</dbReference>
<dbReference type="GO" id="GO:0000398">
    <property type="term" value="P:mRNA splicing, via spliceosome"/>
    <property type="evidence" value="ECO:0007669"/>
    <property type="project" value="InterPro"/>
</dbReference>
<evidence type="ECO:0000256" key="3">
    <source>
        <dbReference type="RuleBase" id="RU367101"/>
    </source>
</evidence>
<dbReference type="AlphaFoldDB" id="A0A7R8WN29"/>
<sequence length="150" mass="16740">MKTLISAYFYRKAFSCPVTAVDYPQGSYAPTGHSGEITSISFSENGYYLATSAEDACVKLWDLRKLKNFKTIALEEPNYSVKDLCFDQSGAYLAVAGSDVRIYLCKQWQELNVFNDHTAMATGVRFGQRAQFLASVSMDRTLKLYGLPGK</sequence>
<dbReference type="GO" id="GO:0005737">
    <property type="term" value="C:cytoplasm"/>
    <property type="evidence" value="ECO:0007669"/>
    <property type="project" value="TreeGrafter"/>
</dbReference>
<name>A0A7R8WN29_9CRUS</name>
<dbReference type="PROSITE" id="PS50082">
    <property type="entry name" value="WD_REPEATS_2"/>
    <property type="match status" value="2"/>
</dbReference>
<evidence type="ECO:0000256" key="2">
    <source>
        <dbReference type="ARBA" id="ARBA00022737"/>
    </source>
</evidence>
<dbReference type="InterPro" id="IPR038959">
    <property type="entry name" value="Prp19"/>
</dbReference>
<dbReference type="InterPro" id="IPR011047">
    <property type="entry name" value="Quinoprotein_ADH-like_sf"/>
</dbReference>
<evidence type="ECO:0000256" key="1">
    <source>
        <dbReference type="ARBA" id="ARBA00022574"/>
    </source>
</evidence>
<dbReference type="GO" id="GO:0000974">
    <property type="term" value="C:Prp19 complex"/>
    <property type="evidence" value="ECO:0007669"/>
    <property type="project" value="UniProtKB-UniRule"/>
</dbReference>
<keyword evidence="3" id="KW-0539">Nucleus</keyword>
<dbReference type="GO" id="GO:0071006">
    <property type="term" value="C:U2-type catalytic step 1 spliceosome"/>
    <property type="evidence" value="ECO:0007669"/>
    <property type="project" value="TreeGrafter"/>
</dbReference>
<dbReference type="PANTHER" id="PTHR43995">
    <property type="entry name" value="PRE-MRNA-PROCESSING FACTOR 19"/>
    <property type="match status" value="1"/>
</dbReference>
<keyword evidence="3" id="KW-0507">mRNA processing</keyword>
<accession>A0A7R8WN29</accession>
<dbReference type="UniPathway" id="UPA00143"/>
<reference evidence="4" key="1">
    <citation type="submission" date="2020-11" db="EMBL/GenBank/DDBJ databases">
        <authorList>
            <person name="Tran Van P."/>
        </authorList>
    </citation>
    <scope>NUCLEOTIDE SEQUENCE</scope>
</reference>
<dbReference type="GO" id="GO:0006281">
    <property type="term" value="P:DNA repair"/>
    <property type="evidence" value="ECO:0007669"/>
    <property type="project" value="UniProtKB-KW"/>
</dbReference>
<evidence type="ECO:0000313" key="4">
    <source>
        <dbReference type="EMBL" id="CAD7233976.1"/>
    </source>
</evidence>
<keyword evidence="3" id="KW-0833">Ubl conjugation pathway</keyword>
<dbReference type="GO" id="GO:0061630">
    <property type="term" value="F:ubiquitin protein ligase activity"/>
    <property type="evidence" value="ECO:0007669"/>
    <property type="project" value="UniProtKB-UniRule"/>
</dbReference>
<dbReference type="PANTHER" id="PTHR43995:SF1">
    <property type="entry name" value="PRE-MRNA-PROCESSING FACTOR 19"/>
    <property type="match status" value="1"/>
</dbReference>
<keyword evidence="1" id="KW-0853">WD repeat</keyword>
<keyword evidence="3" id="KW-0808">Transferase</keyword>
<dbReference type="Gene3D" id="2.130.10.10">
    <property type="entry name" value="YVTN repeat-like/Quinoprotein amine dehydrogenase"/>
    <property type="match status" value="1"/>
</dbReference>
<gene>
    <name evidence="4" type="ORF">CTOB1V02_LOCUS11794</name>
</gene>
<keyword evidence="3" id="KW-0234">DNA repair</keyword>
<dbReference type="Pfam" id="PF00400">
    <property type="entry name" value="WD40"/>
    <property type="match status" value="2"/>
</dbReference>
<dbReference type="PROSITE" id="PS50294">
    <property type="entry name" value="WD_REPEATS_REGION"/>
    <property type="match status" value="2"/>
</dbReference>
<dbReference type="GO" id="GO:0070534">
    <property type="term" value="P:protein K63-linked ubiquitination"/>
    <property type="evidence" value="ECO:0007669"/>
    <property type="project" value="UniProtKB-UniRule"/>
</dbReference>
<protein>
    <recommendedName>
        <fullName evidence="3">Pre-mRNA-processing factor 19</fullName>
        <ecNumber evidence="3">2.3.2.27</ecNumber>
    </recommendedName>
</protein>
<dbReference type="EMBL" id="OB667417">
    <property type="protein sequence ID" value="CAD7233976.1"/>
    <property type="molecule type" value="Genomic_DNA"/>
</dbReference>
<dbReference type="InterPro" id="IPR015943">
    <property type="entry name" value="WD40/YVTN_repeat-like_dom_sf"/>
</dbReference>
<dbReference type="PROSITE" id="PS00678">
    <property type="entry name" value="WD_REPEATS_1"/>
    <property type="match status" value="1"/>
</dbReference>
<keyword evidence="3" id="KW-0227">DNA damage</keyword>
<proteinExistence type="inferred from homology"/>
<organism evidence="4">
    <name type="scientific">Cyprideis torosa</name>
    <dbReference type="NCBI Taxonomy" id="163714"/>
    <lineage>
        <taxon>Eukaryota</taxon>
        <taxon>Metazoa</taxon>
        <taxon>Ecdysozoa</taxon>
        <taxon>Arthropoda</taxon>
        <taxon>Crustacea</taxon>
        <taxon>Oligostraca</taxon>
        <taxon>Ostracoda</taxon>
        <taxon>Podocopa</taxon>
        <taxon>Podocopida</taxon>
        <taxon>Cytherocopina</taxon>
        <taxon>Cytheroidea</taxon>
        <taxon>Cytherideidae</taxon>
        <taxon>Cyprideis</taxon>
    </lineage>
</organism>
<dbReference type="SMART" id="SM00320">
    <property type="entry name" value="WD40"/>
    <property type="match status" value="3"/>
</dbReference>
<comment type="similarity">
    <text evidence="3">Belongs to the WD repeat PRP19 family.</text>
</comment>
<dbReference type="SUPFAM" id="SSF50998">
    <property type="entry name" value="Quinoprotein alcohol dehydrogenase-like"/>
    <property type="match status" value="1"/>
</dbReference>
<dbReference type="OrthoDB" id="687049at2759"/>
<comment type="function">
    <text evidence="3">Ubiquitin-protein ligase which is mainly involved pre-mRNA splicing and DNA repair. Required for pre-mRNA splicing as component of the spliceosome.</text>
</comment>
<keyword evidence="3" id="KW-0747">Spliceosome</keyword>
<keyword evidence="3" id="KW-0508">mRNA splicing</keyword>
<dbReference type="InterPro" id="IPR019775">
    <property type="entry name" value="WD40_repeat_CS"/>
</dbReference>
<keyword evidence="2" id="KW-0677">Repeat</keyword>
<comment type="subcellular location">
    <subcellularLocation>
        <location evidence="3">Nucleus</location>
    </subcellularLocation>
</comment>
<comment type="subunit">
    <text evidence="3">Homotetramer.</text>
</comment>